<dbReference type="Proteomes" id="UP000243205">
    <property type="component" value="Unassembled WGS sequence"/>
</dbReference>
<proteinExistence type="predicted"/>
<reference evidence="3" key="1">
    <citation type="submission" date="2016-10" db="EMBL/GenBank/DDBJ databases">
        <authorList>
            <person name="Varghese N."/>
            <person name="Submissions S."/>
        </authorList>
    </citation>
    <scope>NUCLEOTIDE SEQUENCE [LARGE SCALE GENOMIC DNA]</scope>
    <source>
        <strain evidence="3">DSM 8987</strain>
    </source>
</reference>
<dbReference type="AlphaFoldDB" id="A0A1G7B0H2"/>
<sequence>METAAQPTVFSFQFHNSAEHKIRTLLHEDGSIWFVAKDACEILEMGTEQIRRLDDDEKGLRKVPTPGGKQSLAVINESGLYTLVLRSNKPQAKPFRKWITAEVLPTIRKTGSYSFVTQSQGPATSKEVVA</sequence>
<protein>
    <submittedName>
        <fullName evidence="2">BRO family, N-terminal domain</fullName>
    </submittedName>
</protein>
<organism evidence="2 3">
    <name type="scientific">Desulfuromonas thiophila</name>
    <dbReference type="NCBI Taxonomy" id="57664"/>
    <lineage>
        <taxon>Bacteria</taxon>
        <taxon>Pseudomonadati</taxon>
        <taxon>Thermodesulfobacteriota</taxon>
        <taxon>Desulfuromonadia</taxon>
        <taxon>Desulfuromonadales</taxon>
        <taxon>Desulfuromonadaceae</taxon>
        <taxon>Desulfuromonas</taxon>
    </lineage>
</organism>
<keyword evidence="3" id="KW-1185">Reference proteome</keyword>
<evidence type="ECO:0000313" key="3">
    <source>
        <dbReference type="Proteomes" id="UP000243205"/>
    </source>
</evidence>
<evidence type="ECO:0000313" key="2">
    <source>
        <dbReference type="EMBL" id="SDE20579.1"/>
    </source>
</evidence>
<dbReference type="PANTHER" id="PTHR36180:SF2">
    <property type="entry name" value="BRO FAMILY PROTEIN"/>
    <property type="match status" value="1"/>
</dbReference>
<dbReference type="PROSITE" id="PS51750">
    <property type="entry name" value="BRO_N"/>
    <property type="match status" value="1"/>
</dbReference>
<accession>A0A1G7B0H2</accession>
<dbReference type="STRING" id="57664.SAMN05661003_1051"/>
<dbReference type="EMBL" id="FNAQ01000005">
    <property type="protein sequence ID" value="SDE20579.1"/>
    <property type="molecule type" value="Genomic_DNA"/>
</dbReference>
<gene>
    <name evidence="2" type="ORF">SAMN05661003_1051</name>
</gene>
<dbReference type="SMART" id="SM01040">
    <property type="entry name" value="Bro-N"/>
    <property type="match status" value="1"/>
</dbReference>
<feature type="non-terminal residue" evidence="2">
    <location>
        <position position="130"/>
    </location>
</feature>
<feature type="domain" description="Bro-N" evidence="1">
    <location>
        <begin position="19"/>
        <end position="111"/>
    </location>
</feature>
<name>A0A1G7B0H2_9BACT</name>
<dbReference type="PANTHER" id="PTHR36180">
    <property type="entry name" value="DNA-BINDING PROTEIN-RELATED-RELATED"/>
    <property type="match status" value="1"/>
</dbReference>
<evidence type="ECO:0000259" key="1">
    <source>
        <dbReference type="PROSITE" id="PS51750"/>
    </source>
</evidence>
<dbReference type="RefSeq" id="WP_281241613.1">
    <property type="nucleotide sequence ID" value="NZ_FNAQ01000005.1"/>
</dbReference>
<dbReference type="InterPro" id="IPR003497">
    <property type="entry name" value="BRO_N_domain"/>
</dbReference>
<dbReference type="Pfam" id="PF02498">
    <property type="entry name" value="Bro-N"/>
    <property type="match status" value="1"/>
</dbReference>